<accession>A0AA91DP51</accession>
<dbReference type="AlphaFoldDB" id="A0AA91DP51"/>
<proteinExistence type="predicted"/>
<dbReference type="Proteomes" id="UP000077852">
    <property type="component" value="Unassembled WGS sequence"/>
</dbReference>
<sequence length="248" mass="26685">MSTAQSPRSARDRLTACYRSGDAMRSRCVSDLVLTGTLDVPMPPARLTADWEREISTQLALEPGDVEQLPLARARTRWPDYRQCVQAATDWTEALGLPGVLAASEVALMACRGARYHHDGAQYGGAAFCNLFMSEDKGLDLHFPCADIRIPLVRGTAVVFDTGQPHAVIPRGGSNGFDAADFAPERDCTLVFLTWELPIEDALVGKALQIAFDVDPSAASRLDEEQVLVNGAPAALCPSSGRWLVGTG</sequence>
<organism evidence="1 2">
    <name type="scientific">Variovorax paradoxus</name>
    <dbReference type="NCBI Taxonomy" id="34073"/>
    <lineage>
        <taxon>Bacteria</taxon>
        <taxon>Pseudomonadati</taxon>
        <taxon>Pseudomonadota</taxon>
        <taxon>Betaproteobacteria</taxon>
        <taxon>Burkholderiales</taxon>
        <taxon>Comamonadaceae</taxon>
        <taxon>Variovorax</taxon>
    </lineage>
</organism>
<comment type="caution">
    <text evidence="1">The sequence shown here is derived from an EMBL/GenBank/DDBJ whole genome shotgun (WGS) entry which is preliminary data.</text>
</comment>
<reference evidence="1 2" key="1">
    <citation type="submission" date="2016-03" db="EMBL/GenBank/DDBJ databases">
        <title>Genome sequence of Variovorax paradoxus KB5.</title>
        <authorList>
            <person name="Jeong H."/>
            <person name="Hong C.E."/>
            <person name="Jo S.H."/>
            <person name="Park J.M."/>
        </authorList>
    </citation>
    <scope>NUCLEOTIDE SEQUENCE [LARGE SCALE GENOMIC DNA]</scope>
    <source>
        <strain evidence="1 2">KB5</strain>
    </source>
</reference>
<dbReference type="RefSeq" id="WP_253819845.1">
    <property type="nucleotide sequence ID" value="NZ_LVHG01000040.1"/>
</dbReference>
<evidence type="ECO:0000313" key="2">
    <source>
        <dbReference type="Proteomes" id="UP000077852"/>
    </source>
</evidence>
<dbReference type="EMBL" id="LVHG01000040">
    <property type="protein sequence ID" value="OAK64119.1"/>
    <property type="molecule type" value="Genomic_DNA"/>
</dbReference>
<gene>
    <name evidence="1" type="ORF">A3K87_01095</name>
</gene>
<protein>
    <submittedName>
        <fullName evidence="1">Uncharacterized protein</fullName>
    </submittedName>
</protein>
<evidence type="ECO:0000313" key="1">
    <source>
        <dbReference type="EMBL" id="OAK64119.1"/>
    </source>
</evidence>
<name>A0AA91DP51_VARPD</name>